<dbReference type="RefSeq" id="WP_072597165.1">
    <property type="nucleotide sequence ID" value="NZ_CP018221.1"/>
</dbReference>
<dbReference type="Gene3D" id="1.10.30.50">
    <property type="match status" value="1"/>
</dbReference>
<reference evidence="3" key="1">
    <citation type="submission" date="2016-11" db="EMBL/GenBank/DDBJ databases">
        <title>Complete Genome Sequence of alachlor-degrading Sphingomonas sp. strain JJ-A5.</title>
        <authorList>
            <person name="Lee H."/>
            <person name="Ka J.-O."/>
        </authorList>
    </citation>
    <scope>NUCLEOTIDE SEQUENCE [LARGE SCALE GENOMIC DNA]</scope>
    <source>
        <strain evidence="3">JJ-A5</strain>
    </source>
</reference>
<gene>
    <name evidence="2" type="ORF">BSL82_09630</name>
</gene>
<dbReference type="KEGG" id="sphj:BSL82_09630"/>
<dbReference type="GO" id="GO:0008270">
    <property type="term" value="F:zinc ion binding"/>
    <property type="evidence" value="ECO:0007669"/>
    <property type="project" value="InterPro"/>
</dbReference>
<sequence>MSYASRRRSAWKRQTFLTHPRCEYCKRDIGLGREFGLRQATVDHIVARRDGGADNPSNWALVCLECNQVKADRPFDPGVLTGVVSYRRVAA</sequence>
<dbReference type="GO" id="GO:0003676">
    <property type="term" value="F:nucleic acid binding"/>
    <property type="evidence" value="ECO:0007669"/>
    <property type="project" value="InterPro"/>
</dbReference>
<dbReference type="CDD" id="cd00085">
    <property type="entry name" value="HNHc"/>
    <property type="match status" value="1"/>
</dbReference>
<evidence type="ECO:0000313" key="2">
    <source>
        <dbReference type="EMBL" id="API59541.1"/>
    </source>
</evidence>
<dbReference type="AlphaFoldDB" id="A0A1L3ZV75"/>
<dbReference type="STRING" id="1921510.BSL82_09630"/>
<dbReference type="InterPro" id="IPR002711">
    <property type="entry name" value="HNH"/>
</dbReference>
<dbReference type="SMART" id="SM00507">
    <property type="entry name" value="HNHc"/>
    <property type="match status" value="1"/>
</dbReference>
<dbReference type="OrthoDB" id="9802901at2"/>
<dbReference type="GO" id="GO:0004519">
    <property type="term" value="F:endonuclease activity"/>
    <property type="evidence" value="ECO:0007669"/>
    <property type="project" value="InterPro"/>
</dbReference>
<organism evidence="2 3">
    <name type="scientific">Tardibacter chloracetimidivorans</name>
    <dbReference type="NCBI Taxonomy" id="1921510"/>
    <lineage>
        <taxon>Bacteria</taxon>
        <taxon>Pseudomonadati</taxon>
        <taxon>Pseudomonadota</taxon>
        <taxon>Alphaproteobacteria</taxon>
        <taxon>Sphingomonadales</taxon>
        <taxon>Sphingomonadaceae</taxon>
        <taxon>Tardibacter</taxon>
    </lineage>
</organism>
<keyword evidence="3" id="KW-1185">Reference proteome</keyword>
<name>A0A1L3ZV75_9SPHN</name>
<dbReference type="Pfam" id="PF01844">
    <property type="entry name" value="HNH"/>
    <property type="match status" value="1"/>
</dbReference>
<protein>
    <recommendedName>
        <fullName evidence="1">HNH nuclease domain-containing protein</fullName>
    </recommendedName>
</protein>
<dbReference type="EMBL" id="CP018221">
    <property type="protein sequence ID" value="API59541.1"/>
    <property type="molecule type" value="Genomic_DNA"/>
</dbReference>
<proteinExistence type="predicted"/>
<evidence type="ECO:0000313" key="3">
    <source>
        <dbReference type="Proteomes" id="UP000182063"/>
    </source>
</evidence>
<dbReference type="Proteomes" id="UP000182063">
    <property type="component" value="Chromosome"/>
</dbReference>
<accession>A0A1L3ZV75</accession>
<dbReference type="InterPro" id="IPR003615">
    <property type="entry name" value="HNH_nuc"/>
</dbReference>
<evidence type="ECO:0000259" key="1">
    <source>
        <dbReference type="SMART" id="SM00507"/>
    </source>
</evidence>
<feature type="domain" description="HNH nuclease" evidence="1">
    <location>
        <begin position="10"/>
        <end position="68"/>
    </location>
</feature>